<reference evidence="1 2" key="1">
    <citation type="journal article" date="2023" name="Arcadia Sci">
        <title>De novo assembly of a long-read Amblyomma americanum tick genome.</title>
        <authorList>
            <person name="Chou S."/>
            <person name="Poskanzer K.E."/>
            <person name="Rollins M."/>
            <person name="Thuy-Boun P.S."/>
        </authorList>
    </citation>
    <scope>NUCLEOTIDE SEQUENCE [LARGE SCALE GENOMIC DNA]</scope>
    <source>
        <strain evidence="1">F_SG_1</strain>
        <tissue evidence="1">Salivary glands</tissue>
    </source>
</reference>
<keyword evidence="2" id="KW-1185">Reference proteome</keyword>
<evidence type="ECO:0000313" key="2">
    <source>
        <dbReference type="Proteomes" id="UP001321473"/>
    </source>
</evidence>
<dbReference type="Proteomes" id="UP001321473">
    <property type="component" value="Unassembled WGS sequence"/>
</dbReference>
<proteinExistence type="predicted"/>
<sequence length="89" mass="10082">MLPCLQFLHYECCIAKLLHANLKTLRITPQRHGAASSYRVCDSHYEVAVDRGTMDAGETYTAVLGFCRSNRRRFSAFNDHETKPATSEC</sequence>
<dbReference type="EMBL" id="JARKHS020007740">
    <property type="protein sequence ID" value="KAK8781354.1"/>
    <property type="molecule type" value="Genomic_DNA"/>
</dbReference>
<name>A0AAQ4F2I7_AMBAM</name>
<comment type="caution">
    <text evidence="1">The sequence shown here is derived from an EMBL/GenBank/DDBJ whole genome shotgun (WGS) entry which is preliminary data.</text>
</comment>
<evidence type="ECO:0000313" key="1">
    <source>
        <dbReference type="EMBL" id="KAK8781354.1"/>
    </source>
</evidence>
<dbReference type="AlphaFoldDB" id="A0AAQ4F2I7"/>
<gene>
    <name evidence="1" type="ORF">V5799_017305</name>
</gene>
<accession>A0AAQ4F2I7</accession>
<protein>
    <submittedName>
        <fullName evidence="1">Uncharacterized protein</fullName>
    </submittedName>
</protein>
<organism evidence="1 2">
    <name type="scientific">Amblyomma americanum</name>
    <name type="common">Lone star tick</name>
    <dbReference type="NCBI Taxonomy" id="6943"/>
    <lineage>
        <taxon>Eukaryota</taxon>
        <taxon>Metazoa</taxon>
        <taxon>Ecdysozoa</taxon>
        <taxon>Arthropoda</taxon>
        <taxon>Chelicerata</taxon>
        <taxon>Arachnida</taxon>
        <taxon>Acari</taxon>
        <taxon>Parasitiformes</taxon>
        <taxon>Ixodida</taxon>
        <taxon>Ixodoidea</taxon>
        <taxon>Ixodidae</taxon>
        <taxon>Amblyomminae</taxon>
        <taxon>Amblyomma</taxon>
    </lineage>
</organism>